<keyword evidence="7 14" id="KW-0347">Helicase</keyword>
<evidence type="ECO:0000256" key="13">
    <source>
        <dbReference type="ARBA" id="ARBA00023204"/>
    </source>
</evidence>
<dbReference type="Pfam" id="PF12705">
    <property type="entry name" value="PDDEXK_1"/>
    <property type="match status" value="1"/>
</dbReference>
<keyword evidence="2 14" id="KW-0540">Nuclease</keyword>
<evidence type="ECO:0000256" key="5">
    <source>
        <dbReference type="ARBA" id="ARBA00022763"/>
    </source>
</evidence>
<evidence type="ECO:0000256" key="6">
    <source>
        <dbReference type="ARBA" id="ARBA00022801"/>
    </source>
</evidence>
<evidence type="ECO:0000313" key="16">
    <source>
        <dbReference type="EMBL" id="TBW72961.1"/>
    </source>
</evidence>
<reference evidence="16 17" key="1">
    <citation type="journal article" date="2019" name="Sci. Transl. Med.">
        <title>Quorum sensing between bacterial species on the skin protects against epidermal injury in atopic dermatitis.</title>
        <authorList>
            <person name="Williams M.R."/>
        </authorList>
    </citation>
    <scope>NUCLEOTIDE SEQUENCE [LARGE SCALE GENOMIC DNA]</scope>
    <source>
        <strain evidence="16 17">E7</strain>
    </source>
</reference>
<proteinExistence type="inferred from homology"/>
<feature type="domain" description="UvrD-like helicase C-terminal" evidence="15">
    <location>
        <begin position="269"/>
        <end position="583"/>
    </location>
</feature>
<dbReference type="RefSeq" id="WP_002493113.1">
    <property type="nucleotide sequence ID" value="NZ_AP021848.1"/>
</dbReference>
<dbReference type="InterPro" id="IPR014017">
    <property type="entry name" value="DNA_helicase_UvrD-like_C"/>
</dbReference>
<dbReference type="GO" id="GO:0046872">
    <property type="term" value="F:metal ion binding"/>
    <property type="evidence" value="ECO:0007669"/>
    <property type="project" value="UniProtKB-KW"/>
</dbReference>
<dbReference type="Proteomes" id="UP000293637">
    <property type="component" value="Unassembled WGS sequence"/>
</dbReference>
<feature type="binding site" evidence="14">
    <location>
        <position position="1111"/>
    </location>
    <ligand>
        <name>[4Fe-4S] cluster</name>
        <dbReference type="ChEBI" id="CHEBI:49883"/>
    </ligand>
</feature>
<dbReference type="InterPro" id="IPR038726">
    <property type="entry name" value="PDDEXK_AddAB-type"/>
</dbReference>
<keyword evidence="13 14" id="KW-0234">DNA repair</keyword>
<sequence length="1155" mass="134091">MEFNTYIGRAGTGKSYQMISDIKSEMKRQPLGDPIVLIAPTQSTFQLEQAFVSDHELYGSLRTEVLHFERLSHRVFQEVGGLSEERLSKSAMEMMIYDIVQNHQQELKLYHSQAKYYGFSEKLAEQIQDFKKYVVTPEDLQSLVTQHSLPTRTQHKLEDIALIYNAFERQIAGRYITSEDKLKQFINVMPQSQWLKRAEIYIDGFHNFSSLEYDIIKHLVKYAKKVTVLLTTDGNTDPFSLFRKPSEVLQHLEEIAAELNITLNRKHFNQQHRFTNHDLVHLEQEFDALQINPIQQQGHIQILEAASIREEVNEVARQIIKATREQHLRYQDIAILYRDESYAYLLASILPQFDIPFHIDIKKSMTHHPIMEMVRSLIEVMRTNWSTDAMLRLFKTDILTSQIKNSSYLIDLLENFVLERGITGKRWFDESRFQIEHFQKMGRKEHQLTPEEQETFEKVVRLKDDVVHKILYFEQAMNDAHTVIDYATAFYESMEYFELPNQLMTIRDTLEADHRYEEAEEIDQIWNGIIQILDDLVTVFGTTEMSLQRFNEVLDIGLEQLEFAMIPQTLDQVSIGSMDLAKVDNKAKVFMVGMNDGVIPQPIASTSLISDEEKKFFETQTHIELSPTSDVLQMDEAFVCYIAMTRATQQVTFSYSLMGNSGDEKEISPFLSQIKQLYTNMQIDNLNYVHAQQPLLLVEHGHQTKIHLFEALRAWLDDEIVADTWIDTYQVMRDDAQLNDGLDYLLTSLTYDNHTVQLSDPLAQQLYGKAINASVSRFEGYQQCPFKHYASHGLRLNERTKYQLQNFDLGDIFHSVLKYISDRVNGDFKHLNAKTIKQLTSEALEEILPKVQFNLLNSTAYYRYLSQRIGAIIETTLGALKYQSSYSKFKPQRFETGFRRKPHQDELMAESLQTTQGIPINIRGQIDRIDTYTEDDQSYVNIIDYKSSKESAKLDLKKVYYGLQMQMMTYMDIVLQNHERLGLSDTIKPGGLLYFHVHEPRINYKHWTDIDNVQLELDFKKAFRMSGLVNSSEEVLNALDLRMEPKFVSDIIPVGKTAKNTINQRGSQVADEATIMKFIEHNKRNFIETASNIMAGHTEVAPLKYKQTLPCQYCSYQSVCHVDGMIDSKRYRTVDETINPIEEIQEAVKDGGDDA</sequence>
<dbReference type="GO" id="GO:0008409">
    <property type="term" value="F:5'-3' exonuclease activity"/>
    <property type="evidence" value="ECO:0007669"/>
    <property type="project" value="UniProtKB-UniRule"/>
</dbReference>
<evidence type="ECO:0000256" key="7">
    <source>
        <dbReference type="ARBA" id="ARBA00022806"/>
    </source>
</evidence>
<dbReference type="GO" id="GO:0051539">
    <property type="term" value="F:4 iron, 4 sulfur cluster binding"/>
    <property type="evidence" value="ECO:0007669"/>
    <property type="project" value="UniProtKB-KW"/>
</dbReference>
<evidence type="ECO:0000256" key="14">
    <source>
        <dbReference type="HAMAP-Rule" id="MF_01452"/>
    </source>
</evidence>
<dbReference type="InterPro" id="IPR027417">
    <property type="entry name" value="P-loop_NTPase"/>
</dbReference>
<evidence type="ECO:0000256" key="9">
    <source>
        <dbReference type="ARBA" id="ARBA00022840"/>
    </source>
</evidence>
<comment type="miscellaneous">
    <text evidence="14">Despite having conserved helicase domains, this subunit does not have helicase activity.</text>
</comment>
<dbReference type="GO" id="GO:0003690">
    <property type="term" value="F:double-stranded DNA binding"/>
    <property type="evidence" value="ECO:0007669"/>
    <property type="project" value="UniProtKB-UniRule"/>
</dbReference>
<dbReference type="AlphaFoldDB" id="A0A4Q9WD10"/>
<dbReference type="PANTHER" id="PTHR30591:SF1">
    <property type="entry name" value="RECBCD ENZYME SUBUNIT RECC"/>
    <property type="match status" value="1"/>
</dbReference>
<comment type="subunit">
    <text evidence="14">Heterodimer of AddA and AddB.</text>
</comment>
<dbReference type="Gene3D" id="6.10.140.1030">
    <property type="match status" value="1"/>
</dbReference>
<evidence type="ECO:0000313" key="17">
    <source>
        <dbReference type="Proteomes" id="UP000293637"/>
    </source>
</evidence>
<evidence type="ECO:0000256" key="4">
    <source>
        <dbReference type="ARBA" id="ARBA00022741"/>
    </source>
</evidence>
<feature type="binding site" evidence="14">
    <location>
        <position position="1120"/>
    </location>
    <ligand>
        <name>[4Fe-4S] cluster</name>
        <dbReference type="ChEBI" id="CHEBI:49883"/>
    </ligand>
</feature>
<evidence type="ECO:0000256" key="10">
    <source>
        <dbReference type="ARBA" id="ARBA00023004"/>
    </source>
</evidence>
<keyword evidence="11 14" id="KW-0411">Iron-sulfur</keyword>
<dbReference type="Gene3D" id="3.90.320.10">
    <property type="match status" value="1"/>
</dbReference>
<dbReference type="GeneID" id="58090171"/>
<keyword evidence="10 14" id="KW-0408">Iron</keyword>
<protein>
    <recommendedName>
        <fullName evidence="14">ATP-dependent helicase/deoxyribonuclease subunit B</fullName>
        <ecNumber evidence="14">3.1.-.-</ecNumber>
    </recommendedName>
    <alternativeName>
        <fullName evidence="14">ATP-dependent helicase/nuclease subunit AddB</fullName>
    </alternativeName>
</protein>
<comment type="cofactor">
    <cofactor evidence="14">
        <name>[4Fe-4S] cluster</name>
        <dbReference type="ChEBI" id="CHEBI:49883"/>
    </cofactor>
    <text evidence="14">Binds 1 [4Fe-4S] cluster.</text>
</comment>
<keyword evidence="5 14" id="KW-0227">DNA damage</keyword>
<dbReference type="EC" id="3.1.-.-" evidence="14"/>
<dbReference type="InterPro" id="IPR011604">
    <property type="entry name" value="PDDEXK-like_dom_sf"/>
</dbReference>
<organism evidence="16 17">
    <name type="scientific">Staphylococcus lugdunensis</name>
    <dbReference type="NCBI Taxonomy" id="28035"/>
    <lineage>
        <taxon>Bacteria</taxon>
        <taxon>Bacillati</taxon>
        <taxon>Bacillota</taxon>
        <taxon>Bacilli</taxon>
        <taxon>Bacillales</taxon>
        <taxon>Staphylococcaceae</taxon>
        <taxon>Staphylococcus</taxon>
    </lineage>
</organism>
<keyword evidence="9 14" id="KW-0067">ATP-binding</keyword>
<evidence type="ECO:0000256" key="11">
    <source>
        <dbReference type="ARBA" id="ARBA00023014"/>
    </source>
</evidence>
<dbReference type="InterPro" id="IPR049035">
    <property type="entry name" value="ADDB_N"/>
</dbReference>
<dbReference type="SUPFAM" id="SSF52540">
    <property type="entry name" value="P-loop containing nucleoside triphosphate hydrolases"/>
    <property type="match status" value="1"/>
</dbReference>
<name>A0A4Q9WD10_STALU</name>
<dbReference type="Pfam" id="PF21445">
    <property type="entry name" value="ADDB_N"/>
    <property type="match status" value="1"/>
</dbReference>
<dbReference type="PANTHER" id="PTHR30591">
    <property type="entry name" value="RECBCD ENZYME SUBUNIT RECC"/>
    <property type="match status" value="1"/>
</dbReference>
<keyword evidence="8 14" id="KW-0269">Exonuclease</keyword>
<keyword evidence="1 14" id="KW-0004">4Fe-4S</keyword>
<dbReference type="EMBL" id="SCHB01000002">
    <property type="protein sequence ID" value="TBW72961.1"/>
    <property type="molecule type" value="Genomic_DNA"/>
</dbReference>
<keyword evidence="3 14" id="KW-0479">Metal-binding</keyword>
<evidence type="ECO:0000256" key="3">
    <source>
        <dbReference type="ARBA" id="ARBA00022723"/>
    </source>
</evidence>
<keyword evidence="6 14" id="KW-0378">Hydrolase</keyword>
<comment type="function">
    <text evidence="14">The heterodimer acts as both an ATP-dependent DNA helicase and an ATP-dependent, dual-direction single-stranded exonuclease. Recognizes the chi site generating a DNA molecule suitable for the initiation of homologous recombination. The AddB subunit has 5' -&gt; 3' nuclease activity but not helicase activity.</text>
</comment>
<dbReference type="GO" id="GO:0004386">
    <property type="term" value="F:helicase activity"/>
    <property type="evidence" value="ECO:0007669"/>
    <property type="project" value="UniProtKB-KW"/>
</dbReference>
<evidence type="ECO:0000256" key="2">
    <source>
        <dbReference type="ARBA" id="ARBA00022722"/>
    </source>
</evidence>
<dbReference type="HAMAP" id="MF_01452">
    <property type="entry name" value="AddB_type1"/>
    <property type="match status" value="1"/>
</dbReference>
<comment type="cofactor">
    <cofactor evidence="14">
        <name>Mg(2+)</name>
        <dbReference type="ChEBI" id="CHEBI:18420"/>
    </cofactor>
</comment>
<dbReference type="PROSITE" id="PS51217">
    <property type="entry name" value="UVRD_HELICASE_CTER"/>
    <property type="match status" value="1"/>
</dbReference>
<dbReference type="NCBIfam" id="TIGR02773">
    <property type="entry name" value="addB_Gpos"/>
    <property type="match status" value="1"/>
</dbReference>
<dbReference type="Gene3D" id="3.40.50.300">
    <property type="entry name" value="P-loop containing nucleotide triphosphate hydrolases"/>
    <property type="match status" value="3"/>
</dbReference>
<evidence type="ECO:0000256" key="8">
    <source>
        <dbReference type="ARBA" id="ARBA00022839"/>
    </source>
</evidence>
<feature type="binding site" evidence="14">
    <location>
        <position position="1114"/>
    </location>
    <ligand>
        <name>[4Fe-4S] cluster</name>
        <dbReference type="ChEBI" id="CHEBI:49883"/>
    </ligand>
</feature>
<evidence type="ECO:0000256" key="12">
    <source>
        <dbReference type="ARBA" id="ARBA00023125"/>
    </source>
</evidence>
<evidence type="ECO:0000256" key="1">
    <source>
        <dbReference type="ARBA" id="ARBA00022485"/>
    </source>
</evidence>
<comment type="caution">
    <text evidence="16">The sequence shown here is derived from an EMBL/GenBank/DDBJ whole genome shotgun (WGS) entry which is preliminary data.</text>
</comment>
<feature type="binding site" evidence="14">
    <location>
        <position position="784"/>
    </location>
    <ligand>
        <name>[4Fe-4S] cluster</name>
        <dbReference type="ChEBI" id="CHEBI:49883"/>
    </ligand>
</feature>
<evidence type="ECO:0000259" key="15">
    <source>
        <dbReference type="PROSITE" id="PS51217"/>
    </source>
</evidence>
<keyword evidence="12 14" id="KW-0238">DNA-binding</keyword>
<dbReference type="GO" id="GO:0000724">
    <property type="term" value="P:double-strand break repair via homologous recombination"/>
    <property type="evidence" value="ECO:0007669"/>
    <property type="project" value="UniProtKB-UniRule"/>
</dbReference>
<dbReference type="InterPro" id="IPR014140">
    <property type="entry name" value="DNA_helicase_suAddB"/>
</dbReference>
<keyword evidence="4 14" id="KW-0547">Nucleotide-binding</keyword>
<comment type="similarity">
    <text evidence="14">Belongs to the helicase family. AddB/RexB type 1 subfamily.</text>
</comment>
<accession>A0A4Q9WD10</accession>
<dbReference type="GO" id="GO:0005524">
    <property type="term" value="F:ATP binding"/>
    <property type="evidence" value="ECO:0007669"/>
    <property type="project" value="UniProtKB-UniRule"/>
</dbReference>
<gene>
    <name evidence="14 16" type="primary">addB</name>
    <name evidence="16" type="ORF">EQ812_03720</name>
</gene>